<dbReference type="InterPro" id="IPR044742">
    <property type="entry name" value="DEAD/DEAH_RhlB"/>
</dbReference>
<dbReference type="Gene3D" id="3.30.60.220">
    <property type="match status" value="1"/>
</dbReference>
<dbReference type="InterPro" id="IPR011545">
    <property type="entry name" value="DEAD/DEAH_box_helicase_dom"/>
</dbReference>
<dbReference type="PROSITE" id="PS51195">
    <property type="entry name" value="Q_MOTIF"/>
    <property type="match status" value="1"/>
</dbReference>
<dbReference type="GO" id="GO:0003676">
    <property type="term" value="F:nucleic acid binding"/>
    <property type="evidence" value="ECO:0007669"/>
    <property type="project" value="InterPro"/>
</dbReference>
<feature type="region of interest" description="Disordered" evidence="7">
    <location>
        <begin position="1"/>
        <end position="53"/>
    </location>
</feature>
<protein>
    <recommendedName>
        <fullName evidence="1">RNA helicase</fullName>
        <ecNumber evidence="1">3.6.4.13</ecNumber>
    </recommendedName>
</protein>
<dbReference type="PANTHER" id="PTHR47959:SF1">
    <property type="entry name" value="ATP-DEPENDENT RNA HELICASE DBPA"/>
    <property type="match status" value="1"/>
</dbReference>
<sequence>MEKMFLPRSVRTQAAKPAIKRPLHRSTENDGENSSKVQKLHIASGSNDKNDIASKCWINEGEKESTSKISVPENTETGVTLDQAEQPANISSKVETLLSSAESNLEVVGYEAESGITERGNSEYSNFGGKEDSCVVGHGNWQTEFTENISQDQKTDESVEEDDPIVSYSKNQRWPEEGEPVCVVCGRYGEYICDKTEADVCSLECKARNLARMKHDHGGNVMNPTEEEDVDARPEDGALQETAIVSYSYMECLEISRLTKEQVQDMRAEVEIFVEGMDVPRPVLSFEQLFLPPKLLQNLKEADYVAPTPVQMQVIPAALKLRDLMVCAPTSSGKTASFVIPSILHAIKFQGTQNLGSGPISLILTPTRELAQQIEDQTKTFMKGIPNMRTALLVGGLPMPPQLHRLRQNIQVVIATPGRLLEILRQGGLSLKAIKLLVIDEVDSMLQFGFQEQVEDIQSQLPDSHQTLLFSATIPATIEKLSEQMLKDPIYISIGTPSIPCSSVKQILLWVEDPSKKKKLFNLLEDPKHYQYSACYEGLSLFVSTMKFWSFNLPNPGPRDLLQR</sequence>
<evidence type="ECO:0000256" key="7">
    <source>
        <dbReference type="SAM" id="MobiDB-lite"/>
    </source>
</evidence>
<dbReference type="EC" id="3.6.4.13" evidence="1"/>
<evidence type="ECO:0000256" key="4">
    <source>
        <dbReference type="ARBA" id="ARBA00022806"/>
    </source>
</evidence>
<keyword evidence="5" id="KW-0067">ATP-binding</keyword>
<dbReference type="Gene3D" id="3.40.50.300">
    <property type="entry name" value="P-loop containing nucleotide triphosphate hydrolases"/>
    <property type="match status" value="1"/>
</dbReference>
<evidence type="ECO:0000256" key="1">
    <source>
        <dbReference type="ARBA" id="ARBA00012552"/>
    </source>
</evidence>
<dbReference type="OrthoDB" id="360161at2759"/>
<gene>
    <name evidence="10" type="ORF">HOLleu_28732</name>
</gene>
<keyword evidence="11" id="KW-1185">Reference proteome</keyword>
<evidence type="ECO:0000256" key="2">
    <source>
        <dbReference type="ARBA" id="ARBA00022741"/>
    </source>
</evidence>
<accession>A0A9Q1BMV1</accession>
<keyword evidence="3" id="KW-0378">Hydrolase</keyword>
<dbReference type="CDD" id="cd00268">
    <property type="entry name" value="DEADc"/>
    <property type="match status" value="1"/>
</dbReference>
<dbReference type="InterPro" id="IPR050079">
    <property type="entry name" value="DEAD_box_RNA_helicase"/>
</dbReference>
<evidence type="ECO:0000256" key="6">
    <source>
        <dbReference type="PROSITE-ProRule" id="PRU00552"/>
    </source>
</evidence>
<dbReference type="EMBL" id="JAIZAY010000014">
    <property type="protein sequence ID" value="KAJ8029359.1"/>
    <property type="molecule type" value="Genomic_DNA"/>
</dbReference>
<dbReference type="Pfam" id="PF04438">
    <property type="entry name" value="zf-HIT"/>
    <property type="match status" value="1"/>
</dbReference>
<dbReference type="GO" id="GO:0003724">
    <property type="term" value="F:RNA helicase activity"/>
    <property type="evidence" value="ECO:0007669"/>
    <property type="project" value="UniProtKB-EC"/>
</dbReference>
<dbReference type="GO" id="GO:0005829">
    <property type="term" value="C:cytosol"/>
    <property type="evidence" value="ECO:0007669"/>
    <property type="project" value="TreeGrafter"/>
</dbReference>
<feature type="short sequence motif" description="Q motif" evidence="6">
    <location>
        <begin position="284"/>
        <end position="312"/>
    </location>
</feature>
<keyword evidence="2" id="KW-0547">Nucleotide-binding</keyword>
<dbReference type="InterPro" id="IPR007529">
    <property type="entry name" value="Znf_HIT"/>
</dbReference>
<dbReference type="SMART" id="SM00487">
    <property type="entry name" value="DEXDc"/>
    <property type="match status" value="1"/>
</dbReference>
<dbReference type="SUPFAM" id="SSF52540">
    <property type="entry name" value="P-loop containing nucleoside triphosphate hydrolases"/>
    <property type="match status" value="1"/>
</dbReference>
<evidence type="ECO:0000259" key="8">
    <source>
        <dbReference type="PROSITE" id="PS51192"/>
    </source>
</evidence>
<evidence type="ECO:0000313" key="10">
    <source>
        <dbReference type="EMBL" id="KAJ8029359.1"/>
    </source>
</evidence>
<dbReference type="InterPro" id="IPR014014">
    <property type="entry name" value="RNA_helicase_DEAD_Q_motif"/>
</dbReference>
<evidence type="ECO:0000259" key="9">
    <source>
        <dbReference type="PROSITE" id="PS51195"/>
    </source>
</evidence>
<organism evidence="10 11">
    <name type="scientific">Holothuria leucospilota</name>
    <name type="common">Black long sea cucumber</name>
    <name type="synonym">Mertensiothuria leucospilota</name>
    <dbReference type="NCBI Taxonomy" id="206669"/>
    <lineage>
        <taxon>Eukaryota</taxon>
        <taxon>Metazoa</taxon>
        <taxon>Echinodermata</taxon>
        <taxon>Eleutherozoa</taxon>
        <taxon>Echinozoa</taxon>
        <taxon>Holothuroidea</taxon>
        <taxon>Aspidochirotacea</taxon>
        <taxon>Aspidochirotida</taxon>
        <taxon>Holothuriidae</taxon>
        <taxon>Holothuria</taxon>
    </lineage>
</organism>
<evidence type="ECO:0000313" key="11">
    <source>
        <dbReference type="Proteomes" id="UP001152320"/>
    </source>
</evidence>
<keyword evidence="4 10" id="KW-0347">Helicase</keyword>
<dbReference type="GO" id="GO:0016787">
    <property type="term" value="F:hydrolase activity"/>
    <property type="evidence" value="ECO:0007669"/>
    <property type="project" value="UniProtKB-KW"/>
</dbReference>
<dbReference type="AlphaFoldDB" id="A0A9Q1BMV1"/>
<dbReference type="Pfam" id="PF00270">
    <property type="entry name" value="DEAD"/>
    <property type="match status" value="1"/>
</dbReference>
<comment type="caution">
    <text evidence="10">The sequence shown here is derived from an EMBL/GenBank/DDBJ whole genome shotgun (WGS) entry which is preliminary data.</text>
</comment>
<dbReference type="Proteomes" id="UP001152320">
    <property type="component" value="Chromosome 14"/>
</dbReference>
<reference evidence="10" key="1">
    <citation type="submission" date="2021-10" db="EMBL/GenBank/DDBJ databases">
        <title>Tropical sea cucumber genome reveals ecological adaptation and Cuvierian tubules defense mechanism.</title>
        <authorList>
            <person name="Chen T."/>
        </authorList>
    </citation>
    <scope>NUCLEOTIDE SEQUENCE</scope>
    <source>
        <strain evidence="10">Nanhai2018</strain>
        <tissue evidence="10">Muscle</tissue>
    </source>
</reference>
<feature type="domain" description="DEAD-box RNA helicase Q" evidence="9">
    <location>
        <begin position="284"/>
        <end position="312"/>
    </location>
</feature>
<evidence type="ECO:0000256" key="5">
    <source>
        <dbReference type="ARBA" id="ARBA00022840"/>
    </source>
</evidence>
<proteinExistence type="predicted"/>
<dbReference type="GO" id="GO:0005524">
    <property type="term" value="F:ATP binding"/>
    <property type="evidence" value="ECO:0007669"/>
    <property type="project" value="UniProtKB-KW"/>
</dbReference>
<dbReference type="CDD" id="cd23022">
    <property type="entry name" value="zf-HIT_DDX59"/>
    <property type="match status" value="1"/>
</dbReference>
<dbReference type="InterPro" id="IPR027417">
    <property type="entry name" value="P-loop_NTPase"/>
</dbReference>
<dbReference type="PROSITE" id="PS51192">
    <property type="entry name" value="HELICASE_ATP_BIND_1"/>
    <property type="match status" value="1"/>
</dbReference>
<name>A0A9Q1BMV1_HOLLE</name>
<feature type="domain" description="Helicase ATP-binding" evidence="8">
    <location>
        <begin position="315"/>
        <end position="492"/>
    </location>
</feature>
<evidence type="ECO:0000256" key="3">
    <source>
        <dbReference type="ARBA" id="ARBA00022801"/>
    </source>
</evidence>
<dbReference type="PANTHER" id="PTHR47959">
    <property type="entry name" value="ATP-DEPENDENT RNA HELICASE RHLE-RELATED"/>
    <property type="match status" value="1"/>
</dbReference>
<dbReference type="InterPro" id="IPR014001">
    <property type="entry name" value="Helicase_ATP-bd"/>
</dbReference>